<name>A0A7J4J1A1_9ARCH</name>
<evidence type="ECO:0000256" key="5">
    <source>
        <dbReference type="ARBA" id="ARBA00022777"/>
    </source>
</evidence>
<dbReference type="InterPro" id="IPR000550">
    <property type="entry name" value="Hppk"/>
</dbReference>
<evidence type="ECO:0000313" key="11">
    <source>
        <dbReference type="EMBL" id="MBS3058993.1"/>
    </source>
</evidence>
<reference evidence="11" key="2">
    <citation type="submission" date="2021-03" db="EMBL/GenBank/DDBJ databases">
        <authorList>
            <person name="Jaffe A."/>
        </authorList>
    </citation>
    <scope>NUCLEOTIDE SEQUENCE</scope>
    <source>
        <strain evidence="11">RIFCSPHIGHO2_01_FULL_GW2011_AR10_43_9</strain>
    </source>
</reference>
<dbReference type="GO" id="GO:0005524">
    <property type="term" value="F:ATP binding"/>
    <property type="evidence" value="ECO:0007669"/>
    <property type="project" value="UniProtKB-KW"/>
</dbReference>
<dbReference type="NCBIfam" id="TIGR01498">
    <property type="entry name" value="folK"/>
    <property type="match status" value="1"/>
</dbReference>
<evidence type="ECO:0000256" key="4">
    <source>
        <dbReference type="ARBA" id="ARBA00022741"/>
    </source>
</evidence>
<dbReference type="EC" id="2.7.6.3" evidence="2"/>
<organism evidence="10 12">
    <name type="scientific">Candidatus Iainarchaeum sp</name>
    <dbReference type="NCBI Taxonomy" id="3101447"/>
    <lineage>
        <taxon>Archaea</taxon>
        <taxon>Candidatus Iainarchaeota</taxon>
        <taxon>Candidatus Iainarchaeia</taxon>
        <taxon>Candidatus Iainarchaeales</taxon>
        <taxon>Candidatus Iainarchaeaceae</taxon>
        <taxon>Candidatus Iainarchaeum</taxon>
    </lineage>
</organism>
<keyword evidence="6" id="KW-0067">ATP-binding</keyword>
<evidence type="ECO:0000256" key="2">
    <source>
        <dbReference type="ARBA" id="ARBA00013253"/>
    </source>
</evidence>
<evidence type="ECO:0000313" key="12">
    <source>
        <dbReference type="Proteomes" id="UP000577419"/>
    </source>
</evidence>
<keyword evidence="3 10" id="KW-0808">Transferase</keyword>
<dbReference type="AlphaFoldDB" id="A0A7J4J1A1"/>
<dbReference type="PANTHER" id="PTHR43071">
    <property type="entry name" value="2-AMINO-4-HYDROXY-6-HYDROXYMETHYLDIHYDROPTERIDINE PYROPHOSPHOKINASE"/>
    <property type="match status" value="1"/>
</dbReference>
<dbReference type="SUPFAM" id="SSF55083">
    <property type="entry name" value="6-hydroxymethyl-7,8-dihydropterin pyrophosphokinase, HPPK"/>
    <property type="match status" value="1"/>
</dbReference>
<accession>A0A7J4J1A1</accession>
<keyword evidence="7" id="KW-0289">Folate biosynthesis</keyword>
<dbReference type="PANTHER" id="PTHR43071:SF1">
    <property type="entry name" value="2-AMINO-4-HYDROXY-6-HYDROXYMETHYLDIHYDROPTERIDINE PYROPHOSPHOKINASE"/>
    <property type="match status" value="1"/>
</dbReference>
<protein>
    <recommendedName>
        <fullName evidence="2">2-amino-4-hydroxy-6-hydroxymethyldihydropteridine diphosphokinase</fullName>
        <ecNumber evidence="2">2.7.6.3</ecNumber>
    </recommendedName>
</protein>
<evidence type="ECO:0000256" key="6">
    <source>
        <dbReference type="ARBA" id="ARBA00022840"/>
    </source>
</evidence>
<dbReference type="CDD" id="cd00483">
    <property type="entry name" value="HPPK"/>
    <property type="match status" value="1"/>
</dbReference>
<dbReference type="Pfam" id="PF01288">
    <property type="entry name" value="HPPK"/>
    <property type="match status" value="1"/>
</dbReference>
<dbReference type="GO" id="GO:0016301">
    <property type="term" value="F:kinase activity"/>
    <property type="evidence" value="ECO:0007669"/>
    <property type="project" value="UniProtKB-KW"/>
</dbReference>
<dbReference type="Gene3D" id="3.30.70.560">
    <property type="entry name" value="7,8-Dihydro-6-hydroxymethylpterin-pyrophosphokinase HPPK"/>
    <property type="match status" value="1"/>
</dbReference>
<feature type="domain" description="7,8-dihydro-6-hydroxymethylpterin-pyrophosphokinase" evidence="9">
    <location>
        <begin position="5"/>
        <end position="121"/>
    </location>
</feature>
<evidence type="ECO:0000313" key="10">
    <source>
        <dbReference type="EMBL" id="HIH08996.1"/>
    </source>
</evidence>
<keyword evidence="5 10" id="KW-0418">Kinase</keyword>
<keyword evidence="4" id="KW-0547">Nucleotide-binding</keyword>
<sequence length="140" mass="16158">MNFAIISLGSNIEPEKNIRKSKAILSAEFRVLRETVPVKTKPMEFKQQPDFINMAILVETRKTLQELNKKLKETEKLLGRIKTENKAGPRTIDLDAVVWNLELKDRHVLEWPFLKASVKELLPELLNKTGKQAPNWAKQI</sequence>
<evidence type="ECO:0000259" key="9">
    <source>
        <dbReference type="Pfam" id="PF01288"/>
    </source>
</evidence>
<evidence type="ECO:0000256" key="8">
    <source>
        <dbReference type="SAM" id="Coils"/>
    </source>
</evidence>
<dbReference type="EMBL" id="JAGVWF010000013">
    <property type="protein sequence ID" value="MBS3058993.1"/>
    <property type="molecule type" value="Genomic_DNA"/>
</dbReference>
<evidence type="ECO:0000256" key="3">
    <source>
        <dbReference type="ARBA" id="ARBA00022679"/>
    </source>
</evidence>
<proteinExistence type="predicted"/>
<dbReference type="EMBL" id="DUFG01000033">
    <property type="protein sequence ID" value="HIH08996.1"/>
    <property type="molecule type" value="Genomic_DNA"/>
</dbReference>
<dbReference type="Proteomes" id="UP000577419">
    <property type="component" value="Unassembled WGS sequence"/>
</dbReference>
<dbReference type="InterPro" id="IPR035907">
    <property type="entry name" value="Hppk_sf"/>
</dbReference>
<evidence type="ECO:0000256" key="7">
    <source>
        <dbReference type="ARBA" id="ARBA00022909"/>
    </source>
</evidence>
<dbReference type="Proteomes" id="UP000683213">
    <property type="component" value="Unassembled WGS sequence"/>
</dbReference>
<keyword evidence="8" id="KW-0175">Coiled coil</keyword>
<dbReference type="GO" id="GO:0046656">
    <property type="term" value="P:folic acid biosynthetic process"/>
    <property type="evidence" value="ECO:0007669"/>
    <property type="project" value="UniProtKB-KW"/>
</dbReference>
<comment type="caution">
    <text evidence="10">The sequence shown here is derived from an EMBL/GenBank/DDBJ whole genome shotgun (WGS) entry which is preliminary data.</text>
</comment>
<reference evidence="12" key="1">
    <citation type="journal article" date="2020" name="bioRxiv">
        <title>A rank-normalized archaeal taxonomy based on genome phylogeny resolves widespread incomplete and uneven classifications.</title>
        <authorList>
            <person name="Rinke C."/>
            <person name="Chuvochina M."/>
            <person name="Mussig A.J."/>
            <person name="Chaumeil P.-A."/>
            <person name="Waite D.W."/>
            <person name="Whitman W.B."/>
            <person name="Parks D.H."/>
            <person name="Hugenholtz P."/>
        </authorList>
    </citation>
    <scope>NUCLEOTIDE SEQUENCE [LARGE SCALE GENOMIC DNA]</scope>
</reference>
<dbReference type="GO" id="GO:0046654">
    <property type="term" value="P:tetrahydrofolate biosynthetic process"/>
    <property type="evidence" value="ECO:0007669"/>
    <property type="project" value="UniProtKB-UniPathway"/>
</dbReference>
<reference evidence="11" key="3">
    <citation type="submission" date="2021-05" db="EMBL/GenBank/DDBJ databases">
        <title>Protein family content uncovers lineage relationships and bacterial pathway maintenance mechanisms in DPANN archaea.</title>
        <authorList>
            <person name="Castelle C.J."/>
            <person name="Meheust R."/>
            <person name="Jaffe A.L."/>
            <person name="Seitz K."/>
            <person name="Gong X."/>
            <person name="Baker B.J."/>
            <person name="Banfield J.F."/>
        </authorList>
    </citation>
    <scope>NUCLEOTIDE SEQUENCE</scope>
    <source>
        <strain evidence="11">RIFCSPHIGHO2_01_FULL_GW2011_AR10_43_9</strain>
    </source>
</reference>
<comment type="pathway">
    <text evidence="1">Cofactor biosynthesis; tetrahydrofolate biosynthesis; 2-amino-4-hydroxy-6-hydroxymethyl-7,8-dihydropteridine diphosphate from 7,8-dihydroneopterin triphosphate: step 4/4.</text>
</comment>
<evidence type="ECO:0000256" key="1">
    <source>
        <dbReference type="ARBA" id="ARBA00005051"/>
    </source>
</evidence>
<gene>
    <name evidence="10" type="primary">folK</name>
    <name evidence="10" type="ORF">HA237_06605</name>
    <name evidence="11" type="ORF">J4224_01035</name>
</gene>
<feature type="coiled-coil region" evidence="8">
    <location>
        <begin position="54"/>
        <end position="84"/>
    </location>
</feature>
<dbReference type="UniPathway" id="UPA00077">
    <property type="reaction ID" value="UER00155"/>
</dbReference>
<dbReference type="GO" id="GO:0003848">
    <property type="term" value="F:2-amino-4-hydroxy-6-hydroxymethyldihydropteridine diphosphokinase activity"/>
    <property type="evidence" value="ECO:0007669"/>
    <property type="project" value="UniProtKB-EC"/>
</dbReference>